<keyword evidence="5 6" id="KW-0482">Metalloprotease</keyword>
<dbReference type="GeneID" id="106820160"/>
<feature type="domain" description="Peptidase M12A" evidence="8">
    <location>
        <begin position="1"/>
        <end position="110"/>
    </location>
</feature>
<dbReference type="Gene3D" id="3.40.390.10">
    <property type="entry name" value="Collagenase (Catalytic Domain)"/>
    <property type="match status" value="1"/>
</dbReference>
<evidence type="ECO:0000256" key="4">
    <source>
        <dbReference type="ARBA" id="ARBA00022833"/>
    </source>
</evidence>
<gene>
    <name evidence="10" type="primary">LOC106820160</name>
</gene>
<dbReference type="EC" id="3.4.24.-" evidence="7"/>
<keyword evidence="1 6" id="KW-0645">Protease</keyword>
<name>A0ABM1F6W8_PRICU</name>
<sequence>MTVQHEMMHCMGFYHTQSRADRDSYVRIYLQNVMQGQEHNFDKVSTSVASLYGAYDLLSIMHYDCYSFSKNGYPTITSLNDPSCQTSLGQPHVGGGFRNSDVKKLNDMYC</sequence>
<evidence type="ECO:0000256" key="5">
    <source>
        <dbReference type="ARBA" id="ARBA00023049"/>
    </source>
</evidence>
<protein>
    <recommendedName>
        <fullName evidence="7">Metalloendopeptidase</fullName>
        <ecNumber evidence="7">3.4.24.-</ecNumber>
    </recommendedName>
</protein>
<keyword evidence="2 6" id="KW-0479">Metal-binding</keyword>
<feature type="binding site" evidence="6">
    <location>
        <position position="9"/>
    </location>
    <ligand>
        <name>Zn(2+)</name>
        <dbReference type="ChEBI" id="CHEBI:29105"/>
        <note>catalytic</note>
    </ligand>
</feature>
<accession>A0ABM1F6W8</accession>
<dbReference type="PANTHER" id="PTHR10127:SF780">
    <property type="entry name" value="METALLOENDOPEPTIDASE"/>
    <property type="match status" value="1"/>
</dbReference>
<feature type="binding site" evidence="6">
    <location>
        <position position="5"/>
    </location>
    <ligand>
        <name>Zn(2+)</name>
        <dbReference type="ChEBI" id="CHEBI:29105"/>
        <note>catalytic</note>
    </ligand>
</feature>
<reference evidence="10" key="1">
    <citation type="submission" date="2025-08" db="UniProtKB">
        <authorList>
            <consortium name="RefSeq"/>
        </authorList>
    </citation>
    <scope>IDENTIFICATION</scope>
</reference>
<evidence type="ECO:0000313" key="10">
    <source>
        <dbReference type="RefSeq" id="XP_014680189.1"/>
    </source>
</evidence>
<keyword evidence="9" id="KW-1185">Reference proteome</keyword>
<proteinExistence type="predicted"/>
<evidence type="ECO:0000256" key="2">
    <source>
        <dbReference type="ARBA" id="ARBA00022723"/>
    </source>
</evidence>
<dbReference type="Proteomes" id="UP000695022">
    <property type="component" value="Unplaced"/>
</dbReference>
<dbReference type="RefSeq" id="XP_014680189.1">
    <property type="nucleotide sequence ID" value="XM_014824703.1"/>
</dbReference>
<dbReference type="InterPro" id="IPR024079">
    <property type="entry name" value="MetalloPept_cat_dom_sf"/>
</dbReference>
<evidence type="ECO:0000313" key="9">
    <source>
        <dbReference type="Proteomes" id="UP000695022"/>
    </source>
</evidence>
<keyword evidence="3 6" id="KW-0378">Hydrolase</keyword>
<dbReference type="PROSITE" id="PS51864">
    <property type="entry name" value="ASTACIN"/>
    <property type="match status" value="1"/>
</dbReference>
<keyword evidence="4 6" id="KW-0862">Zinc</keyword>
<dbReference type="Pfam" id="PF01400">
    <property type="entry name" value="Astacin"/>
    <property type="match status" value="1"/>
</dbReference>
<feature type="binding site" evidence="6">
    <location>
        <position position="15"/>
    </location>
    <ligand>
        <name>Zn(2+)</name>
        <dbReference type="ChEBI" id="CHEBI:29105"/>
        <note>catalytic</note>
    </ligand>
</feature>
<evidence type="ECO:0000256" key="7">
    <source>
        <dbReference type="RuleBase" id="RU361183"/>
    </source>
</evidence>
<dbReference type="InterPro" id="IPR001506">
    <property type="entry name" value="Peptidase_M12A"/>
</dbReference>
<evidence type="ECO:0000259" key="8">
    <source>
        <dbReference type="PROSITE" id="PS51864"/>
    </source>
</evidence>
<evidence type="ECO:0000256" key="3">
    <source>
        <dbReference type="ARBA" id="ARBA00022801"/>
    </source>
</evidence>
<feature type="active site" evidence="6">
    <location>
        <position position="6"/>
    </location>
</feature>
<organism evidence="9 10">
    <name type="scientific">Priapulus caudatus</name>
    <name type="common">Priapulid worm</name>
    <dbReference type="NCBI Taxonomy" id="37621"/>
    <lineage>
        <taxon>Eukaryota</taxon>
        <taxon>Metazoa</taxon>
        <taxon>Ecdysozoa</taxon>
        <taxon>Scalidophora</taxon>
        <taxon>Priapulida</taxon>
        <taxon>Priapulimorpha</taxon>
        <taxon>Priapulimorphida</taxon>
        <taxon>Priapulidae</taxon>
        <taxon>Priapulus</taxon>
    </lineage>
</organism>
<comment type="cofactor">
    <cofactor evidence="6 7">
        <name>Zn(2+)</name>
        <dbReference type="ChEBI" id="CHEBI:29105"/>
    </cofactor>
    <text evidence="6 7">Binds 1 zinc ion per subunit.</text>
</comment>
<dbReference type="PANTHER" id="PTHR10127">
    <property type="entry name" value="DISCOIDIN, CUB, EGF, LAMININ , AND ZINC METALLOPROTEASE DOMAIN CONTAINING"/>
    <property type="match status" value="1"/>
</dbReference>
<evidence type="ECO:0000256" key="6">
    <source>
        <dbReference type="PROSITE-ProRule" id="PRU01211"/>
    </source>
</evidence>
<comment type="caution">
    <text evidence="6">Lacks conserved residue(s) required for the propagation of feature annotation.</text>
</comment>
<dbReference type="SUPFAM" id="SSF55486">
    <property type="entry name" value="Metalloproteases ('zincins'), catalytic domain"/>
    <property type="match status" value="1"/>
</dbReference>
<dbReference type="PRINTS" id="PR00480">
    <property type="entry name" value="ASTACIN"/>
</dbReference>
<evidence type="ECO:0000256" key="1">
    <source>
        <dbReference type="ARBA" id="ARBA00022670"/>
    </source>
</evidence>